<dbReference type="InterPro" id="IPR050278">
    <property type="entry name" value="Serine_Prot_S9B/DPPIV"/>
</dbReference>
<evidence type="ECO:0000256" key="7">
    <source>
        <dbReference type="ARBA" id="ARBA00023180"/>
    </source>
</evidence>
<dbReference type="VEuPathDB" id="FungiDB:CCM_09400"/>
<dbReference type="Pfam" id="PF00930">
    <property type="entry name" value="DPPIV_N"/>
    <property type="match status" value="1"/>
</dbReference>
<dbReference type="GO" id="GO:0006508">
    <property type="term" value="P:proteolysis"/>
    <property type="evidence" value="ECO:0007669"/>
    <property type="project" value="InterPro"/>
</dbReference>
<comment type="similarity">
    <text evidence="2">Belongs to the peptidase S9B family.</text>
</comment>
<dbReference type="SUPFAM" id="SSF49468">
    <property type="entry name" value="VHL"/>
    <property type="match status" value="1"/>
</dbReference>
<evidence type="ECO:0000313" key="11">
    <source>
        <dbReference type="Proteomes" id="UP000323067"/>
    </source>
</evidence>
<keyword evidence="5" id="KW-0378">Hydrolase</keyword>
<dbReference type="InterPro" id="IPR037140">
    <property type="entry name" value="VHL_beta_dom_sf"/>
</dbReference>
<keyword evidence="5" id="KW-0031">Aminopeptidase</keyword>
<sequence>MEPDKTIASFEQACFRSALIIPRWLPGSTSVFWYRRQVSEATFFFYLVDCESHCRRLAFDHEKLAAKMSQHGLLVQGHALPFSWIDLDETAEHILFKHQDKVWKFVQKDGTLAEWQGPFYEGRFDQGCQEMASPWSRESADLTLVNQTSQRIAFKWINNDGDARFCGRLHPGRSHVVHSWLHHCWRLELSESSAPSSSVAFQVRSRRCTAVIQDSPLGLSLHWQSDSLMESDNNGHPVSAKDTGRHRNAFLRQGNVWVREPDDSESQVSFHGFCDNEFKDVYTSPDGQFAVAMRCTPASKVSAHFIDVMPHDQFRPKLVTESYLRAGDNVEVKRPCLFSLGTRVEIPMDNSLFANPYAITNIGWSSDSQKFYFVFNERGHQHFRLLEINRGGAVKLLAEEKSKTFVDYHQKAYFKLLPATNELLWASERDDWNHIYLFDLDNGELKCQITKGRWNVHSIDHVDVEKRKLWVRALGIVPDQDPYYAHLVSINFDGSMQQVITKGDGSHTWQWGPDRRFLIDTWSRVDLLPRSAVRDAETGQEVVFLQQEELSSEVQGKWRPAERFNAPGRDGKTQIYGILVYPKDFDATKTYPVIEYIYAGPQDFYTAKTFPVSSDFRTLADKGYIVVHADGMGTNWRGKPFHDVCYKNTRDAGFPDRIAWIRAAAAAASRPFMDLTRVGCYGYSTGGQNAAAAVLHHADFYRAAVAGAGCHDDRLATLVWSEMYMGYPVDASYDECSNVTHAHKLGAALMLCVGGMDDNVDPVSTLRLAHELIKPDKDFDMVLVPKGAHHAAQTPWAQRKMYAFFKKHLQD</sequence>
<dbReference type="OrthoDB" id="413400at2759"/>
<accession>A0A2H4S5B8</accession>
<keyword evidence="7" id="KW-0325">Glycoprotein</keyword>
<dbReference type="EMBL" id="CP023322">
    <property type="protein sequence ID" value="ATY58302.1"/>
    <property type="molecule type" value="Genomic_DNA"/>
</dbReference>
<dbReference type="EC" id="3.4.14.5" evidence="3"/>
<dbReference type="InterPro" id="IPR001375">
    <property type="entry name" value="Peptidase_S9_cat"/>
</dbReference>
<dbReference type="AlphaFoldDB" id="A0A2H4S5B8"/>
<evidence type="ECO:0000313" key="10">
    <source>
        <dbReference type="EMBL" id="ATY58302.1"/>
    </source>
</evidence>
<dbReference type="GO" id="GO:0008239">
    <property type="term" value="F:dipeptidyl-peptidase activity"/>
    <property type="evidence" value="ECO:0007669"/>
    <property type="project" value="UniProtKB-EC"/>
</dbReference>
<evidence type="ECO:0000256" key="2">
    <source>
        <dbReference type="ARBA" id="ARBA00006150"/>
    </source>
</evidence>
<evidence type="ECO:0000259" key="8">
    <source>
        <dbReference type="Pfam" id="PF00326"/>
    </source>
</evidence>
<reference evidence="10 11" key="1">
    <citation type="journal article" date="2017" name="BMC Genomics">
        <title>Chromosome level assembly and secondary metabolite potential of the parasitic fungus Cordyceps militaris.</title>
        <authorList>
            <person name="Kramer G.J."/>
            <person name="Nodwell J.R."/>
        </authorList>
    </citation>
    <scope>NUCLEOTIDE SEQUENCE [LARGE SCALE GENOMIC DNA]</scope>
    <source>
        <strain evidence="10 11">ATCC 34164</strain>
    </source>
</reference>
<evidence type="ECO:0000259" key="9">
    <source>
        <dbReference type="Pfam" id="PF00930"/>
    </source>
</evidence>
<dbReference type="InterPro" id="IPR036208">
    <property type="entry name" value="VHL_sf"/>
</dbReference>
<dbReference type="PANTHER" id="PTHR11731">
    <property type="entry name" value="PROTEASE FAMILY S9B,C DIPEPTIDYL-PEPTIDASE IV-RELATED"/>
    <property type="match status" value="1"/>
</dbReference>
<dbReference type="Gene3D" id="3.40.50.1820">
    <property type="entry name" value="alpha/beta hydrolase"/>
    <property type="match status" value="1"/>
</dbReference>
<dbReference type="PANTHER" id="PTHR11731:SF118">
    <property type="entry name" value="BLR1971 PROTEIN"/>
    <property type="match status" value="1"/>
</dbReference>
<dbReference type="Pfam" id="PF00326">
    <property type="entry name" value="Peptidase_S9"/>
    <property type="match status" value="1"/>
</dbReference>
<name>A0A2H4S5B8_CORMI</name>
<feature type="domain" description="Dipeptidylpeptidase IV N-terminal" evidence="9">
    <location>
        <begin position="276"/>
        <end position="527"/>
    </location>
</feature>
<evidence type="ECO:0000256" key="1">
    <source>
        <dbReference type="ARBA" id="ARBA00001257"/>
    </source>
</evidence>
<protein>
    <recommendedName>
        <fullName evidence="4">Probable dipeptidyl-aminopeptidase B</fullName>
        <ecNumber evidence="3">3.4.14.5</ecNumber>
    </recommendedName>
</protein>
<dbReference type="GO" id="GO:0008236">
    <property type="term" value="F:serine-type peptidase activity"/>
    <property type="evidence" value="ECO:0007669"/>
    <property type="project" value="UniProtKB-KW"/>
</dbReference>
<dbReference type="Gene3D" id="2.140.10.30">
    <property type="entry name" value="Dipeptidylpeptidase IV, N-terminal domain"/>
    <property type="match status" value="1"/>
</dbReference>
<organism evidence="10 11">
    <name type="scientific">Cordyceps militaris</name>
    <name type="common">Caterpillar fungus</name>
    <name type="synonym">Clavaria militaris</name>
    <dbReference type="NCBI Taxonomy" id="73501"/>
    <lineage>
        <taxon>Eukaryota</taxon>
        <taxon>Fungi</taxon>
        <taxon>Dikarya</taxon>
        <taxon>Ascomycota</taxon>
        <taxon>Pezizomycotina</taxon>
        <taxon>Sordariomycetes</taxon>
        <taxon>Hypocreomycetidae</taxon>
        <taxon>Hypocreales</taxon>
        <taxon>Cordycipitaceae</taxon>
        <taxon>Cordyceps</taxon>
    </lineage>
</organism>
<dbReference type="SUPFAM" id="SSF82171">
    <property type="entry name" value="DPP6 N-terminal domain-like"/>
    <property type="match status" value="1"/>
</dbReference>
<dbReference type="Gene3D" id="2.60.40.780">
    <property type="entry name" value="von Hippel-Lindau disease tumour suppressor, beta domain"/>
    <property type="match status" value="1"/>
</dbReference>
<dbReference type="GO" id="GO:0004177">
    <property type="term" value="F:aminopeptidase activity"/>
    <property type="evidence" value="ECO:0007669"/>
    <property type="project" value="UniProtKB-KW"/>
</dbReference>
<dbReference type="SUPFAM" id="SSF53474">
    <property type="entry name" value="alpha/beta-Hydrolases"/>
    <property type="match status" value="1"/>
</dbReference>
<dbReference type="VEuPathDB" id="FungiDB:A9K55_002384"/>
<proteinExistence type="inferred from homology"/>
<dbReference type="Proteomes" id="UP000323067">
    <property type="component" value="Chromosome iv"/>
</dbReference>
<feature type="domain" description="Peptidase S9 prolyl oligopeptidase catalytic" evidence="8">
    <location>
        <begin position="613"/>
        <end position="810"/>
    </location>
</feature>
<dbReference type="InterPro" id="IPR002469">
    <property type="entry name" value="Peptidase_S9B_N"/>
</dbReference>
<evidence type="ECO:0000256" key="3">
    <source>
        <dbReference type="ARBA" id="ARBA00012062"/>
    </source>
</evidence>
<evidence type="ECO:0000256" key="4">
    <source>
        <dbReference type="ARBA" id="ARBA00014118"/>
    </source>
</evidence>
<dbReference type="InterPro" id="IPR029058">
    <property type="entry name" value="AB_hydrolase_fold"/>
</dbReference>
<gene>
    <name evidence="10" type="ORF">A9K55_002384</name>
</gene>
<comment type="catalytic activity">
    <reaction evidence="1">
        <text>Release of an N-terminal dipeptide, Xaa-Yaa-|-Zaa-, from a polypeptide, preferentially when Yaa is Pro, provided Zaa is neither Pro nor hydroxyproline.</text>
        <dbReference type="EC" id="3.4.14.5"/>
    </reaction>
</comment>
<evidence type="ECO:0000256" key="6">
    <source>
        <dbReference type="ARBA" id="ARBA00022825"/>
    </source>
</evidence>
<keyword evidence="6" id="KW-0720">Serine protease</keyword>
<evidence type="ECO:0000256" key="5">
    <source>
        <dbReference type="ARBA" id="ARBA00022438"/>
    </source>
</evidence>
<keyword evidence="5" id="KW-0645">Protease</keyword>